<evidence type="ECO:0000256" key="1">
    <source>
        <dbReference type="SAM" id="MobiDB-lite"/>
    </source>
</evidence>
<comment type="caution">
    <text evidence="2">The sequence shown here is derived from an EMBL/GenBank/DDBJ whole genome shotgun (WGS) entry which is preliminary data.</text>
</comment>
<evidence type="ECO:0000313" key="3">
    <source>
        <dbReference type="Proteomes" id="UP000494256"/>
    </source>
</evidence>
<organism evidence="2 3">
    <name type="scientific">Arctia plantaginis</name>
    <name type="common">Wood tiger moth</name>
    <name type="synonym">Phalaena plantaginis</name>
    <dbReference type="NCBI Taxonomy" id="874455"/>
    <lineage>
        <taxon>Eukaryota</taxon>
        <taxon>Metazoa</taxon>
        <taxon>Ecdysozoa</taxon>
        <taxon>Arthropoda</taxon>
        <taxon>Hexapoda</taxon>
        <taxon>Insecta</taxon>
        <taxon>Pterygota</taxon>
        <taxon>Neoptera</taxon>
        <taxon>Endopterygota</taxon>
        <taxon>Lepidoptera</taxon>
        <taxon>Glossata</taxon>
        <taxon>Ditrysia</taxon>
        <taxon>Noctuoidea</taxon>
        <taxon>Erebidae</taxon>
        <taxon>Arctiinae</taxon>
        <taxon>Arctia</taxon>
    </lineage>
</organism>
<dbReference type="Proteomes" id="UP000494256">
    <property type="component" value="Unassembled WGS sequence"/>
</dbReference>
<dbReference type="OrthoDB" id="10061449at2759"/>
<name>A0A8S1BC82_ARCPL</name>
<feature type="compositionally biased region" description="Polar residues" evidence="1">
    <location>
        <begin position="104"/>
        <end position="121"/>
    </location>
</feature>
<sequence length="154" mass="17854">MQINILGYIEDLHRIGKNTNNHRPLVIELLSKRIAKFITANRQCLQGTRIYISEFLDDIALKKRHLLRAEMIKARNRGQNAIIKNNQLLIEGNKVTIEDEENNTHNNYQTTEITESPSKSGTLEISHDITLSQQVQQRNNSKKYSFRKSTRPTL</sequence>
<feature type="region of interest" description="Disordered" evidence="1">
    <location>
        <begin position="134"/>
        <end position="154"/>
    </location>
</feature>
<accession>A0A8S1BC82</accession>
<feature type="region of interest" description="Disordered" evidence="1">
    <location>
        <begin position="101"/>
        <end position="121"/>
    </location>
</feature>
<dbReference type="EMBL" id="CADEBD010000435">
    <property type="protein sequence ID" value="CAB3255402.1"/>
    <property type="molecule type" value="Genomic_DNA"/>
</dbReference>
<reference evidence="2 3" key="1">
    <citation type="submission" date="2020-04" db="EMBL/GenBank/DDBJ databases">
        <authorList>
            <person name="Wallbank WR R."/>
            <person name="Pardo Diaz C."/>
            <person name="Kozak K."/>
            <person name="Martin S."/>
            <person name="Jiggins C."/>
            <person name="Moest M."/>
            <person name="Warren A I."/>
            <person name="Byers J.R.P. K."/>
            <person name="Montejo-Kovacevich G."/>
            <person name="Yen C E."/>
        </authorList>
    </citation>
    <scope>NUCLEOTIDE SEQUENCE [LARGE SCALE GENOMIC DNA]</scope>
</reference>
<proteinExistence type="predicted"/>
<gene>
    <name evidence="2" type="ORF">APLA_LOCUS15206</name>
</gene>
<protein>
    <submittedName>
        <fullName evidence="2">Uncharacterized protein</fullName>
    </submittedName>
</protein>
<dbReference type="AlphaFoldDB" id="A0A8S1BC82"/>
<feature type="compositionally biased region" description="Basic residues" evidence="1">
    <location>
        <begin position="140"/>
        <end position="154"/>
    </location>
</feature>
<evidence type="ECO:0000313" key="2">
    <source>
        <dbReference type="EMBL" id="CAB3255402.1"/>
    </source>
</evidence>